<dbReference type="AlphaFoldDB" id="A0A073IH62"/>
<comment type="caution">
    <text evidence="1">The sequence shown here is derived from an EMBL/GenBank/DDBJ whole genome shotgun (WGS) entry which is preliminary data.</text>
</comment>
<dbReference type="STRING" id="1300350.Z948_3156"/>
<keyword evidence="2" id="KW-1185">Reference proteome</keyword>
<evidence type="ECO:0000313" key="2">
    <source>
        <dbReference type="Proteomes" id="UP000027734"/>
    </source>
</evidence>
<evidence type="ECO:0000313" key="1">
    <source>
        <dbReference type="EMBL" id="KEJ89668.1"/>
    </source>
</evidence>
<protein>
    <recommendedName>
        <fullName evidence="3">Sulfotransferase domain-containing protein</fullName>
    </recommendedName>
</protein>
<proteinExistence type="predicted"/>
<sequence length="272" mass="31130">MLAENRDLLANEGYDIAYPGRDDIPQGDLRLRLPHPRNLAKWESGFLPGATKELQRFATPDSHAMILSEENIPGRMIHFPTGQFYPAAEVRLQTLAAAAQAPVLRAVLVVRDYVGLYVSAYRKRAEDNVSPPFAEGRHNMLHMDRGWPELVRLVFKHLKVQELVVIDYARRGRSVDILGMLVPELAGVPLREPARRMNHSATDAALIELQSRYQKGEVLQRQEWQKIIADNREDKKPRGVSEFTKRQTRILEGRYQEHLDEIAQMPAVMLLR</sequence>
<dbReference type="eggNOG" id="ENOG502Z9GF">
    <property type="taxonomic scope" value="Bacteria"/>
</dbReference>
<reference evidence="1 2" key="1">
    <citation type="submission" date="2014-01" db="EMBL/GenBank/DDBJ databases">
        <title>Sulfitobacter donghicola JCM 14565 Genome Sequencing.</title>
        <authorList>
            <person name="Lai Q."/>
            <person name="Hong Z."/>
        </authorList>
    </citation>
    <scope>NUCLEOTIDE SEQUENCE [LARGE SCALE GENOMIC DNA]</scope>
    <source>
        <strain evidence="1 2">JCM 14565</strain>
    </source>
</reference>
<dbReference type="EMBL" id="JAMC01000003">
    <property type="protein sequence ID" value="KEJ89668.1"/>
    <property type="molecule type" value="Genomic_DNA"/>
</dbReference>
<dbReference type="Proteomes" id="UP000027734">
    <property type="component" value="Unassembled WGS sequence"/>
</dbReference>
<evidence type="ECO:0008006" key="3">
    <source>
        <dbReference type="Google" id="ProtNLM"/>
    </source>
</evidence>
<gene>
    <name evidence="1" type="ORF">DSW25_11345</name>
</gene>
<name>A0A073IH62_9RHOB</name>
<organism evidence="1 2">
    <name type="scientific">Sulfitobacter donghicola DSW-25 = KCTC 12864 = JCM 14565</name>
    <dbReference type="NCBI Taxonomy" id="1300350"/>
    <lineage>
        <taxon>Bacteria</taxon>
        <taxon>Pseudomonadati</taxon>
        <taxon>Pseudomonadota</taxon>
        <taxon>Alphaproteobacteria</taxon>
        <taxon>Rhodobacterales</taxon>
        <taxon>Roseobacteraceae</taxon>
        <taxon>Sulfitobacter</taxon>
    </lineage>
</organism>
<accession>A0A073IH62</accession>